<dbReference type="GO" id="GO:0009255">
    <property type="term" value="P:Entner-Doudoroff pathway through 6-phosphogluconate"/>
    <property type="evidence" value="ECO:0007669"/>
    <property type="project" value="UniProtKB-UniRule"/>
</dbReference>
<protein>
    <recommendedName>
        <fullName evidence="9 10">Phosphogluconate dehydratase</fullName>
        <ecNumber evidence="9 10">4.2.1.12</ecNumber>
    </recommendedName>
</protein>
<evidence type="ECO:0000259" key="12">
    <source>
        <dbReference type="Pfam" id="PF24877"/>
    </source>
</evidence>
<reference evidence="13 14" key="1">
    <citation type="journal article" date="2019" name="Environ. Microbiol.">
        <title>Species interactions and distinct microbial communities in high Arctic permafrost affected cryosols are associated with the CH4 and CO2 gas fluxes.</title>
        <authorList>
            <person name="Altshuler I."/>
            <person name="Hamel J."/>
            <person name="Turney S."/>
            <person name="Magnuson E."/>
            <person name="Levesque R."/>
            <person name="Greer C."/>
            <person name="Whyte L.G."/>
        </authorList>
    </citation>
    <scope>NUCLEOTIDE SEQUENCE [LARGE SCALE GENOMIC DNA]</scope>
    <source>
        <strain evidence="13 14">S06.C</strain>
    </source>
</reference>
<dbReference type="PROSITE" id="PS00887">
    <property type="entry name" value="ILVD_EDD_2"/>
    <property type="match status" value="1"/>
</dbReference>
<dbReference type="EMBL" id="RCZI01000001">
    <property type="protein sequence ID" value="TPG29967.1"/>
    <property type="molecule type" value="Genomic_DNA"/>
</dbReference>
<feature type="domain" description="Dihydroxy-acid/6-phosphogluconate dehydratase C-terminal" evidence="12">
    <location>
        <begin position="413"/>
        <end position="608"/>
    </location>
</feature>
<dbReference type="GO" id="GO:0004456">
    <property type="term" value="F:phosphogluconate dehydratase activity"/>
    <property type="evidence" value="ECO:0007669"/>
    <property type="project" value="UniProtKB-UniRule"/>
</dbReference>
<evidence type="ECO:0000256" key="5">
    <source>
        <dbReference type="ARBA" id="ARBA00023014"/>
    </source>
</evidence>
<proteinExistence type="inferred from homology"/>
<keyword evidence="7 9" id="KW-0456">Lyase</keyword>
<dbReference type="SUPFAM" id="SSF143975">
    <property type="entry name" value="IlvD/EDD N-terminal domain-like"/>
    <property type="match status" value="1"/>
</dbReference>
<keyword evidence="6 9" id="KW-0311">Gluconate utilization</keyword>
<dbReference type="GO" id="GO:0046872">
    <property type="term" value="F:metal ion binding"/>
    <property type="evidence" value="ECO:0007669"/>
    <property type="project" value="UniProtKB-KW"/>
</dbReference>
<gene>
    <name evidence="9" type="primary">edd</name>
    <name evidence="13" type="ORF">EAH82_00190</name>
</gene>
<dbReference type="PANTHER" id="PTHR43661:SF1">
    <property type="entry name" value="PHOSPHOGLUCONATE DEHYDRATASE"/>
    <property type="match status" value="1"/>
</dbReference>
<dbReference type="InterPro" id="IPR000581">
    <property type="entry name" value="ILV_EDD_N"/>
</dbReference>
<dbReference type="RefSeq" id="WP_140837841.1">
    <property type="nucleotide sequence ID" value="NZ_RCZI01000001.1"/>
</dbReference>
<comment type="cofactor">
    <cofactor evidence="9">
        <name>[4Fe-4S] cluster</name>
        <dbReference type="ChEBI" id="CHEBI:49883"/>
    </cofactor>
    <text evidence="9">Binds 1 [4Fe-4S] cluster.</text>
</comment>
<dbReference type="InterPro" id="IPR004786">
    <property type="entry name" value="6-phosphgluc_deHydtase"/>
</dbReference>
<evidence type="ECO:0000256" key="10">
    <source>
        <dbReference type="NCBIfam" id="TIGR01196"/>
    </source>
</evidence>
<organism evidence="13 14">
    <name type="scientific">Variovorax guangxiensis</name>
    <dbReference type="NCBI Taxonomy" id="1775474"/>
    <lineage>
        <taxon>Bacteria</taxon>
        <taxon>Pseudomonadati</taxon>
        <taxon>Pseudomonadota</taxon>
        <taxon>Betaproteobacteria</taxon>
        <taxon>Burkholderiales</taxon>
        <taxon>Comamonadaceae</taxon>
        <taxon>Variovorax</taxon>
    </lineage>
</organism>
<dbReference type="AlphaFoldDB" id="A0A502DXA7"/>
<dbReference type="Gene3D" id="3.50.30.80">
    <property type="entry name" value="IlvD/EDD C-terminal domain-like"/>
    <property type="match status" value="1"/>
</dbReference>
<keyword evidence="4 9" id="KW-0408">Iron</keyword>
<evidence type="ECO:0000256" key="4">
    <source>
        <dbReference type="ARBA" id="ARBA00023004"/>
    </source>
</evidence>
<dbReference type="Pfam" id="PF24877">
    <property type="entry name" value="ILV_EDD_C"/>
    <property type="match status" value="1"/>
</dbReference>
<evidence type="ECO:0000256" key="6">
    <source>
        <dbReference type="ARBA" id="ARBA00023064"/>
    </source>
</evidence>
<dbReference type="GO" id="GO:0005829">
    <property type="term" value="C:cytosol"/>
    <property type="evidence" value="ECO:0007669"/>
    <property type="project" value="TreeGrafter"/>
</dbReference>
<name>A0A502DXA7_9BURK</name>
<feature type="binding site" evidence="9">
    <location>
        <position position="223"/>
    </location>
    <ligand>
        <name>[4Fe-4S] cluster</name>
        <dbReference type="ChEBI" id="CHEBI:49883"/>
    </ligand>
</feature>
<dbReference type="Pfam" id="PF00920">
    <property type="entry name" value="ILVD_EDD_N"/>
    <property type="match status" value="1"/>
</dbReference>
<dbReference type="GO" id="GO:0051539">
    <property type="term" value="F:4 iron, 4 sulfur cluster binding"/>
    <property type="evidence" value="ECO:0007669"/>
    <property type="project" value="UniProtKB-UniRule"/>
</dbReference>
<dbReference type="SUPFAM" id="SSF52016">
    <property type="entry name" value="LeuD/IlvD-like"/>
    <property type="match status" value="1"/>
</dbReference>
<comment type="pathway">
    <text evidence="9">Carbohydrate metabolism; Entner-Doudoroff pathway.</text>
</comment>
<keyword evidence="8 9" id="KW-0119">Carbohydrate metabolism</keyword>
<feature type="domain" description="Dihydroxy-acid/6-phosphogluconate dehydratase N-terminal" evidence="11">
    <location>
        <begin position="68"/>
        <end position="383"/>
    </location>
</feature>
<dbReference type="InterPro" id="IPR020558">
    <property type="entry name" value="DiOHA_6PGluconate_deHydtase_CS"/>
</dbReference>
<accession>A0A502DXA7</accession>
<evidence type="ECO:0000256" key="3">
    <source>
        <dbReference type="ARBA" id="ARBA00022723"/>
    </source>
</evidence>
<dbReference type="GO" id="GO:0019521">
    <property type="term" value="P:D-gluconate metabolic process"/>
    <property type="evidence" value="ECO:0007669"/>
    <property type="project" value="UniProtKB-KW"/>
</dbReference>
<sequence>MTPHPIVRDVTRRIRERSAPTRAAYLEQIDAYGHRDSGSDRMGCANVAHAVAGVPSNDKLRIVAERAPNIGIVTAYNDMLSAHQPYQGYPDIIKHEARRLGATAQVAGGVPAMCDGVTQGTPGMELSLFSRDVIAMGTAIALTHDMFDAALMLGVCDKIVPGLLIGALHFGHLPTVFVPAGPMPSGLSNSDKAKVREQAAQGLVGREGLMQAEMAAYHSPGTCTFYGTANSNQMLLEAMGLHVPGTAFIQPGDSMREALTREAVRTVLGKASTQAFSCPPIGKMIDERAIVNAMAALLATGGSTNHLIHWVAVARAAGIVIDWNDFSELSDVVPLLTRVYPNGSADVNAFQDAGGPGYVIGELVGAGLMHGDVLTVRAGGIAEFANVPTMQGEPSAEGVLHWEPAAPSKNEAVARPVSAPFSATGGLKLLKGNLGRSVIKVSSVPDDRHIIEAPARVFDSQAALQKAFTAGELDRDVVCVVRWQGPQANGMPELHKLTPPLSVLQGKGFRVALVTDGRMSGASGKVPAAIHVSPEAAAGGPLAKVRDGDVIRLDGVAGTLQVLLPDDEWAQRETATMPDEQREADGRGLGRELFAGMRRNALTAEEGACSWL</sequence>
<comment type="catalytic activity">
    <reaction evidence="9">
        <text>6-phospho-D-gluconate = 2-dehydro-3-deoxy-6-phospho-D-gluconate + H2O</text>
        <dbReference type="Rhea" id="RHEA:17277"/>
        <dbReference type="ChEBI" id="CHEBI:15377"/>
        <dbReference type="ChEBI" id="CHEBI:57569"/>
        <dbReference type="ChEBI" id="CHEBI:58759"/>
        <dbReference type="EC" id="4.2.1.12"/>
    </reaction>
</comment>
<evidence type="ECO:0000313" key="13">
    <source>
        <dbReference type="EMBL" id="TPG29967.1"/>
    </source>
</evidence>
<dbReference type="HAMAP" id="MF_02094">
    <property type="entry name" value="Edd"/>
    <property type="match status" value="1"/>
</dbReference>
<comment type="similarity">
    <text evidence="1 9">Belongs to the IlvD/Edd family.</text>
</comment>
<evidence type="ECO:0000313" key="14">
    <source>
        <dbReference type="Proteomes" id="UP000319212"/>
    </source>
</evidence>
<dbReference type="PANTHER" id="PTHR43661">
    <property type="entry name" value="D-XYLONATE DEHYDRATASE"/>
    <property type="match status" value="1"/>
</dbReference>
<dbReference type="UniPathway" id="UPA00226"/>
<evidence type="ECO:0000256" key="1">
    <source>
        <dbReference type="ARBA" id="ARBA00006486"/>
    </source>
</evidence>
<comment type="caution">
    <text evidence="13">The sequence shown here is derived from an EMBL/GenBank/DDBJ whole genome shotgun (WGS) entry which is preliminary data.</text>
</comment>
<dbReference type="InterPro" id="IPR042096">
    <property type="entry name" value="Dihydro-acid_dehy_C"/>
</dbReference>
<evidence type="ECO:0000256" key="7">
    <source>
        <dbReference type="ARBA" id="ARBA00023239"/>
    </source>
</evidence>
<keyword evidence="2 9" id="KW-0004">4Fe-4S</keyword>
<dbReference type="PROSITE" id="PS00886">
    <property type="entry name" value="ILVD_EDD_1"/>
    <property type="match status" value="1"/>
</dbReference>
<dbReference type="InterPro" id="IPR056740">
    <property type="entry name" value="ILV_EDD_C"/>
</dbReference>
<dbReference type="NCBIfam" id="TIGR01196">
    <property type="entry name" value="edd"/>
    <property type="match status" value="1"/>
</dbReference>
<dbReference type="Proteomes" id="UP000319212">
    <property type="component" value="Unassembled WGS sequence"/>
</dbReference>
<evidence type="ECO:0000256" key="9">
    <source>
        <dbReference type="HAMAP-Rule" id="MF_02094"/>
    </source>
</evidence>
<keyword evidence="3 9" id="KW-0479">Metal-binding</keyword>
<comment type="function">
    <text evidence="9">Catalyzes the dehydration of 6-phospho-D-gluconate to 2-dehydro-3-deoxy-6-phospho-D-gluconate.</text>
</comment>
<feature type="binding site" evidence="9">
    <location>
        <position position="156"/>
    </location>
    <ligand>
        <name>[4Fe-4S] cluster</name>
        <dbReference type="ChEBI" id="CHEBI:49883"/>
    </ligand>
</feature>
<evidence type="ECO:0000256" key="8">
    <source>
        <dbReference type="ARBA" id="ARBA00023277"/>
    </source>
</evidence>
<dbReference type="InterPro" id="IPR037237">
    <property type="entry name" value="IlvD/EDD_N"/>
</dbReference>
<evidence type="ECO:0000256" key="2">
    <source>
        <dbReference type="ARBA" id="ARBA00022485"/>
    </source>
</evidence>
<keyword evidence="5 9" id="KW-0411">Iron-sulfur</keyword>
<dbReference type="FunFam" id="3.50.30.80:FF:000001">
    <property type="entry name" value="Dihydroxy-acid dehydratase"/>
    <property type="match status" value="1"/>
</dbReference>
<dbReference type="EC" id="4.2.1.12" evidence="9 10"/>
<dbReference type="OrthoDB" id="9807077at2"/>
<evidence type="ECO:0000259" key="11">
    <source>
        <dbReference type="Pfam" id="PF00920"/>
    </source>
</evidence>